<evidence type="ECO:0000313" key="1">
    <source>
        <dbReference type="EMBL" id="KAJ6261197.1"/>
    </source>
</evidence>
<organism evidence="1 2">
    <name type="scientific">Drechslerella dactyloides</name>
    <name type="common">Nematode-trapping fungus</name>
    <name type="synonym">Arthrobotrys dactyloides</name>
    <dbReference type="NCBI Taxonomy" id="74499"/>
    <lineage>
        <taxon>Eukaryota</taxon>
        <taxon>Fungi</taxon>
        <taxon>Dikarya</taxon>
        <taxon>Ascomycota</taxon>
        <taxon>Pezizomycotina</taxon>
        <taxon>Orbiliomycetes</taxon>
        <taxon>Orbiliales</taxon>
        <taxon>Orbiliaceae</taxon>
        <taxon>Drechslerella</taxon>
    </lineage>
</organism>
<name>A0AAD6IZJ9_DREDA</name>
<dbReference type="EMBL" id="JAQGDS010000004">
    <property type="protein sequence ID" value="KAJ6261197.1"/>
    <property type="molecule type" value="Genomic_DNA"/>
</dbReference>
<dbReference type="Proteomes" id="UP001221413">
    <property type="component" value="Unassembled WGS sequence"/>
</dbReference>
<protein>
    <submittedName>
        <fullName evidence="1">Uncharacterized protein</fullName>
    </submittedName>
</protein>
<comment type="caution">
    <text evidence="1">The sequence shown here is derived from an EMBL/GenBank/DDBJ whole genome shotgun (WGS) entry which is preliminary data.</text>
</comment>
<evidence type="ECO:0000313" key="2">
    <source>
        <dbReference type="Proteomes" id="UP001221413"/>
    </source>
</evidence>
<reference evidence="1" key="1">
    <citation type="submission" date="2023-01" db="EMBL/GenBank/DDBJ databases">
        <title>The chitinases involved in constricting ring structure development in the nematode-trapping fungus Drechslerella dactyloides.</title>
        <authorList>
            <person name="Wang R."/>
            <person name="Zhang L."/>
            <person name="Tang P."/>
            <person name="Li S."/>
            <person name="Liang L."/>
        </authorList>
    </citation>
    <scope>NUCLEOTIDE SEQUENCE</scope>
    <source>
        <strain evidence="1">YMF1.00031</strain>
    </source>
</reference>
<dbReference type="AlphaFoldDB" id="A0AAD6IZJ9"/>
<proteinExistence type="predicted"/>
<accession>A0AAD6IZJ9</accession>
<gene>
    <name evidence="1" type="ORF">Dda_3865</name>
</gene>
<keyword evidence="2" id="KW-1185">Reference proteome</keyword>
<sequence>MATSEITPLVASNKDETTTVVKPIGAPLKRFCPKCNRCIDCGDCEFWCVPSLSLNLVTYSTTASVYRRG</sequence>